<accession>A0A7W6GBC2</accession>
<dbReference type="AlphaFoldDB" id="A0A7W6GBC2"/>
<protein>
    <submittedName>
        <fullName evidence="1">Uncharacterized protein</fullName>
    </submittedName>
</protein>
<dbReference type="EMBL" id="JACIDW010000007">
    <property type="protein sequence ID" value="MBB3964917.1"/>
    <property type="molecule type" value="Genomic_DNA"/>
</dbReference>
<dbReference type="Proteomes" id="UP000582090">
    <property type="component" value="Unassembled WGS sequence"/>
</dbReference>
<comment type="caution">
    <text evidence="1">The sequence shown here is derived from an EMBL/GenBank/DDBJ whole genome shotgun (WGS) entry which is preliminary data.</text>
</comment>
<gene>
    <name evidence="1" type="ORF">GGQ67_002584</name>
</gene>
<sequence length="34" mass="3819">MKAILSNTKGTITHKDTPLHVYSIRPRAQRRAAS</sequence>
<evidence type="ECO:0000313" key="1">
    <source>
        <dbReference type="EMBL" id="MBB3964917.1"/>
    </source>
</evidence>
<proteinExistence type="predicted"/>
<evidence type="ECO:0000313" key="2">
    <source>
        <dbReference type="Proteomes" id="UP000582090"/>
    </source>
</evidence>
<keyword evidence="2" id="KW-1185">Reference proteome</keyword>
<organism evidence="1 2">
    <name type="scientific">Rhizobium metallidurans</name>
    <dbReference type="NCBI Taxonomy" id="1265931"/>
    <lineage>
        <taxon>Bacteria</taxon>
        <taxon>Pseudomonadati</taxon>
        <taxon>Pseudomonadota</taxon>
        <taxon>Alphaproteobacteria</taxon>
        <taxon>Hyphomicrobiales</taxon>
        <taxon>Rhizobiaceae</taxon>
        <taxon>Rhizobium/Agrobacterium group</taxon>
        <taxon>Rhizobium</taxon>
    </lineage>
</organism>
<name>A0A7W6GBC2_9HYPH</name>
<reference evidence="1 2" key="1">
    <citation type="submission" date="2020-08" db="EMBL/GenBank/DDBJ databases">
        <title>Genomic Encyclopedia of Type Strains, Phase IV (KMG-IV): sequencing the most valuable type-strain genomes for metagenomic binning, comparative biology and taxonomic classification.</title>
        <authorList>
            <person name="Goeker M."/>
        </authorList>
    </citation>
    <scope>NUCLEOTIDE SEQUENCE [LARGE SCALE GENOMIC DNA]</scope>
    <source>
        <strain evidence="1 2">DSM 26575</strain>
    </source>
</reference>